<feature type="region of interest" description="Disordered" evidence="1">
    <location>
        <begin position="48"/>
        <end position="208"/>
    </location>
</feature>
<evidence type="ECO:0000256" key="1">
    <source>
        <dbReference type="SAM" id="MobiDB-lite"/>
    </source>
</evidence>
<feature type="compositionally biased region" description="Basic and acidic residues" evidence="1">
    <location>
        <begin position="48"/>
        <end position="57"/>
    </location>
</feature>
<dbReference type="AlphaFoldDB" id="A0A401TDF0"/>
<reference evidence="3 4" key="1">
    <citation type="journal article" date="2018" name="Nat. Ecol. Evol.">
        <title>Shark genomes provide insights into elasmobranch evolution and the origin of vertebrates.</title>
        <authorList>
            <person name="Hara Y"/>
            <person name="Yamaguchi K"/>
            <person name="Onimaru K"/>
            <person name="Kadota M"/>
            <person name="Koyanagi M"/>
            <person name="Keeley SD"/>
            <person name="Tatsumi K"/>
            <person name="Tanaka K"/>
            <person name="Motone F"/>
            <person name="Kageyama Y"/>
            <person name="Nozu R"/>
            <person name="Adachi N"/>
            <person name="Nishimura O"/>
            <person name="Nakagawa R"/>
            <person name="Tanegashima C"/>
            <person name="Kiyatake I"/>
            <person name="Matsumoto R"/>
            <person name="Murakumo K"/>
            <person name="Nishida K"/>
            <person name="Terakita A"/>
            <person name="Kuratani S"/>
            <person name="Sato K"/>
            <person name="Hyodo S Kuraku.S."/>
        </authorList>
    </citation>
    <scope>NUCLEOTIDE SEQUENCE [LARGE SCALE GENOMIC DNA]</scope>
</reference>
<dbReference type="OrthoDB" id="5330228at2759"/>
<feature type="domain" description="FHA" evidence="2">
    <location>
        <begin position="2"/>
        <end position="31"/>
    </location>
</feature>
<evidence type="ECO:0000313" key="3">
    <source>
        <dbReference type="EMBL" id="GCC40681.1"/>
    </source>
</evidence>
<dbReference type="Pfam" id="PF00498">
    <property type="entry name" value="FHA"/>
    <property type="match status" value="1"/>
</dbReference>
<feature type="compositionally biased region" description="Polar residues" evidence="1">
    <location>
        <begin position="85"/>
        <end position="98"/>
    </location>
</feature>
<dbReference type="SUPFAM" id="SSF49879">
    <property type="entry name" value="SMAD/FHA domain"/>
    <property type="match status" value="1"/>
</dbReference>
<evidence type="ECO:0000313" key="4">
    <source>
        <dbReference type="Proteomes" id="UP000287033"/>
    </source>
</evidence>
<feature type="region of interest" description="Disordered" evidence="1">
    <location>
        <begin position="1"/>
        <end position="26"/>
    </location>
</feature>
<dbReference type="InterPro" id="IPR008984">
    <property type="entry name" value="SMAD_FHA_dom_sf"/>
</dbReference>
<dbReference type="Proteomes" id="UP000287033">
    <property type="component" value="Unassembled WGS sequence"/>
</dbReference>
<protein>
    <recommendedName>
        <fullName evidence="2">FHA domain-containing protein</fullName>
    </recommendedName>
</protein>
<sequence length="281" mass="30756">MQSLNGVWVNGERIEPQQPHRLSEGDVIQLGVPLRDKEQAEYEYRLTWRDREQEEAGSRSTARAKASARGKRKHSRDHVEPLDTDGSQGYTNKIQRLCQSSTSDYSTSQDGQRLTAGTDPGPSQDRQRLTAGTDPGPSQDGQRLTAGTDPGPSQDRQRLTEGTDPGPSQDGQRLTAGTHPGPSQDRQRLRAGTHPGPSMMRKTCIQTDPSSTLRAIPGVQADALSIPGENDSHVEELAASVQGLQELQGKLHKSLPTEQQERKVGVRVPVLESLSRCVYVK</sequence>
<accession>A0A401TDF0</accession>
<dbReference type="InterPro" id="IPR000253">
    <property type="entry name" value="FHA_dom"/>
</dbReference>
<dbReference type="EMBL" id="BEZZ01041525">
    <property type="protein sequence ID" value="GCC40681.1"/>
    <property type="molecule type" value="Genomic_DNA"/>
</dbReference>
<dbReference type="Gene3D" id="2.60.200.20">
    <property type="match status" value="1"/>
</dbReference>
<keyword evidence="4" id="KW-1185">Reference proteome</keyword>
<name>A0A401TDF0_CHIPU</name>
<dbReference type="STRING" id="137246.A0A401TDF0"/>
<feature type="compositionally biased region" description="Low complexity" evidence="1">
    <location>
        <begin position="99"/>
        <end position="110"/>
    </location>
</feature>
<comment type="caution">
    <text evidence="3">The sequence shown here is derived from an EMBL/GenBank/DDBJ whole genome shotgun (WGS) entry which is preliminary data.</text>
</comment>
<organism evidence="3 4">
    <name type="scientific">Chiloscyllium punctatum</name>
    <name type="common">Brownbanded bambooshark</name>
    <name type="synonym">Hemiscyllium punctatum</name>
    <dbReference type="NCBI Taxonomy" id="137246"/>
    <lineage>
        <taxon>Eukaryota</taxon>
        <taxon>Metazoa</taxon>
        <taxon>Chordata</taxon>
        <taxon>Craniata</taxon>
        <taxon>Vertebrata</taxon>
        <taxon>Chondrichthyes</taxon>
        <taxon>Elasmobranchii</taxon>
        <taxon>Galeomorphii</taxon>
        <taxon>Galeoidea</taxon>
        <taxon>Orectolobiformes</taxon>
        <taxon>Hemiscylliidae</taxon>
        <taxon>Chiloscyllium</taxon>
    </lineage>
</organism>
<gene>
    <name evidence="3" type="ORF">chiPu_0024546</name>
</gene>
<evidence type="ECO:0000259" key="2">
    <source>
        <dbReference type="Pfam" id="PF00498"/>
    </source>
</evidence>
<proteinExistence type="predicted"/>
<feature type="compositionally biased region" description="Basic residues" evidence="1">
    <location>
        <begin position="66"/>
        <end position="76"/>
    </location>
</feature>